<dbReference type="InterPro" id="IPR003313">
    <property type="entry name" value="AraC-bd"/>
</dbReference>
<evidence type="ECO:0000256" key="2">
    <source>
        <dbReference type="ARBA" id="ARBA00023125"/>
    </source>
</evidence>
<dbReference type="EMBL" id="JAOYEY010000047">
    <property type="protein sequence ID" value="MCV9887780.1"/>
    <property type="molecule type" value="Genomic_DNA"/>
</dbReference>
<sequence length="291" mass="34156">MTTFPMYLSEYPNMNTSFPFHLSIHRIKDQFPSHRHDYLEFSFVIDGFGTEMINGKNHKMEPGTFTFILPYQIHKLSAEKESTLVLYNCMFDLALLHHLGLQDALIHTEDLFLDPFIKIDAQDFLKMKSILEEMLEEYTQNKPYKDILIKAKLAEIMVIFERLRRAQNASAATSKKATKKGIIWDVIQYIHIHYQDDITLSNLAIKFHVSVPYLSELFKEHVGQNFVHFLHEVRIRHACSLLTSTTISVTDIALEVGYRSFQTFSRVFRDQKKVSPTTYRKKKLQHRSMEM</sequence>
<evidence type="ECO:0000259" key="4">
    <source>
        <dbReference type="PROSITE" id="PS01124"/>
    </source>
</evidence>
<dbReference type="Pfam" id="PF02311">
    <property type="entry name" value="AraC_binding"/>
    <property type="match status" value="1"/>
</dbReference>
<evidence type="ECO:0000313" key="5">
    <source>
        <dbReference type="EMBL" id="MCV9887780.1"/>
    </source>
</evidence>
<keyword evidence="1" id="KW-0805">Transcription regulation</keyword>
<dbReference type="Gene3D" id="2.60.120.10">
    <property type="entry name" value="Jelly Rolls"/>
    <property type="match status" value="1"/>
</dbReference>
<dbReference type="InterPro" id="IPR009057">
    <property type="entry name" value="Homeodomain-like_sf"/>
</dbReference>
<dbReference type="RefSeq" id="WP_264143988.1">
    <property type="nucleotide sequence ID" value="NZ_JAOYEY010000047.1"/>
</dbReference>
<dbReference type="PANTHER" id="PTHR43280">
    <property type="entry name" value="ARAC-FAMILY TRANSCRIPTIONAL REGULATOR"/>
    <property type="match status" value="1"/>
</dbReference>
<dbReference type="Pfam" id="PF12833">
    <property type="entry name" value="HTH_18"/>
    <property type="match status" value="1"/>
</dbReference>
<accession>A0ABT3DL74</accession>
<dbReference type="SUPFAM" id="SSF51215">
    <property type="entry name" value="Regulatory protein AraC"/>
    <property type="match status" value="1"/>
</dbReference>
<dbReference type="Proteomes" id="UP001526147">
    <property type="component" value="Unassembled WGS sequence"/>
</dbReference>
<keyword evidence="6" id="KW-1185">Reference proteome</keyword>
<feature type="domain" description="HTH araC/xylS-type" evidence="4">
    <location>
        <begin position="184"/>
        <end position="282"/>
    </location>
</feature>
<keyword evidence="2" id="KW-0238">DNA-binding</keyword>
<dbReference type="InterPro" id="IPR018062">
    <property type="entry name" value="HTH_AraC-typ_CS"/>
</dbReference>
<dbReference type="PROSITE" id="PS00041">
    <property type="entry name" value="HTH_ARAC_FAMILY_1"/>
    <property type="match status" value="1"/>
</dbReference>
<dbReference type="SMART" id="SM00342">
    <property type="entry name" value="HTH_ARAC"/>
    <property type="match status" value="1"/>
</dbReference>
<gene>
    <name evidence="5" type="ORF">OIH86_19225</name>
</gene>
<dbReference type="InterPro" id="IPR014710">
    <property type="entry name" value="RmlC-like_jellyroll"/>
</dbReference>
<dbReference type="SUPFAM" id="SSF46689">
    <property type="entry name" value="Homeodomain-like"/>
    <property type="match status" value="2"/>
</dbReference>
<dbReference type="PANTHER" id="PTHR43280:SF28">
    <property type="entry name" value="HTH-TYPE TRANSCRIPTIONAL ACTIVATOR RHAS"/>
    <property type="match status" value="1"/>
</dbReference>
<name>A0ABT3DL74_9BACI</name>
<dbReference type="Gene3D" id="1.10.10.60">
    <property type="entry name" value="Homeodomain-like"/>
    <property type="match status" value="2"/>
</dbReference>
<dbReference type="InterPro" id="IPR018060">
    <property type="entry name" value="HTH_AraC"/>
</dbReference>
<protein>
    <submittedName>
        <fullName evidence="5">AraC family transcriptional regulator</fullName>
    </submittedName>
</protein>
<dbReference type="PROSITE" id="PS01124">
    <property type="entry name" value="HTH_ARAC_FAMILY_2"/>
    <property type="match status" value="1"/>
</dbReference>
<organism evidence="5 6">
    <name type="scientific">Metabacillus halosaccharovorans</name>
    <dbReference type="NCBI Taxonomy" id="930124"/>
    <lineage>
        <taxon>Bacteria</taxon>
        <taxon>Bacillati</taxon>
        <taxon>Bacillota</taxon>
        <taxon>Bacilli</taxon>
        <taxon>Bacillales</taxon>
        <taxon>Bacillaceae</taxon>
        <taxon>Metabacillus</taxon>
    </lineage>
</organism>
<evidence type="ECO:0000256" key="3">
    <source>
        <dbReference type="ARBA" id="ARBA00023163"/>
    </source>
</evidence>
<keyword evidence="3" id="KW-0804">Transcription</keyword>
<reference evidence="5 6" key="1">
    <citation type="submission" date="2022-10" db="EMBL/GenBank/DDBJ databases">
        <title>Draft genome assembly of moderately radiation resistant bacterium Metabacillus halosaccharovorans.</title>
        <authorList>
            <person name="Pal S."/>
            <person name="Gopinathan A."/>
        </authorList>
    </citation>
    <scope>NUCLEOTIDE SEQUENCE [LARGE SCALE GENOMIC DNA]</scope>
    <source>
        <strain evidence="5 6">VITHBRA001</strain>
    </source>
</reference>
<evidence type="ECO:0000313" key="6">
    <source>
        <dbReference type="Proteomes" id="UP001526147"/>
    </source>
</evidence>
<evidence type="ECO:0000256" key="1">
    <source>
        <dbReference type="ARBA" id="ARBA00023015"/>
    </source>
</evidence>
<comment type="caution">
    <text evidence="5">The sequence shown here is derived from an EMBL/GenBank/DDBJ whole genome shotgun (WGS) entry which is preliminary data.</text>
</comment>
<dbReference type="InterPro" id="IPR037923">
    <property type="entry name" value="HTH-like"/>
</dbReference>
<proteinExistence type="predicted"/>